<comment type="caution">
    <text evidence="5">The sequence shown here is derived from an EMBL/GenBank/DDBJ whole genome shotgun (WGS) entry which is preliminary data.</text>
</comment>
<dbReference type="AlphaFoldDB" id="A0A0J9BCS3"/>
<dbReference type="Proteomes" id="UP000037392">
    <property type="component" value="Unassembled WGS sequence"/>
</dbReference>
<evidence type="ECO:0000256" key="3">
    <source>
        <dbReference type="ARBA" id="ARBA00023172"/>
    </source>
</evidence>
<protein>
    <recommendedName>
        <fullName evidence="4">Tyr recombinase domain-containing protein</fullName>
    </recommendedName>
</protein>
<name>A0A0J9BCS3_9FIRM</name>
<dbReference type="InterPro" id="IPR011010">
    <property type="entry name" value="DNA_brk_join_enz"/>
</dbReference>
<keyword evidence="2" id="KW-0238">DNA-binding</keyword>
<dbReference type="EMBL" id="ADLK01000061">
    <property type="protein sequence ID" value="KMW10091.1"/>
    <property type="molecule type" value="Genomic_DNA"/>
</dbReference>
<dbReference type="RefSeq" id="WP_048931339.1">
    <property type="nucleotide sequence ID" value="NZ_KQ235889.1"/>
</dbReference>
<dbReference type="GO" id="GO:0006310">
    <property type="term" value="P:DNA recombination"/>
    <property type="evidence" value="ECO:0007669"/>
    <property type="project" value="UniProtKB-KW"/>
</dbReference>
<dbReference type="GO" id="GO:0003677">
    <property type="term" value="F:DNA binding"/>
    <property type="evidence" value="ECO:0007669"/>
    <property type="project" value="UniProtKB-KW"/>
</dbReference>
<accession>A0A0J9BCS3</accession>
<dbReference type="InterPro" id="IPR050090">
    <property type="entry name" value="Tyrosine_recombinase_XerCD"/>
</dbReference>
<evidence type="ECO:0000259" key="4">
    <source>
        <dbReference type="PROSITE" id="PS51898"/>
    </source>
</evidence>
<evidence type="ECO:0000313" key="5">
    <source>
        <dbReference type="EMBL" id="KMW10091.1"/>
    </source>
</evidence>
<reference evidence="5 6" key="1">
    <citation type="submission" date="2011-04" db="EMBL/GenBank/DDBJ databases">
        <title>The Genome Sequence of Clostridium citroniae WAL-19142.</title>
        <authorList>
            <consortium name="The Broad Institute Genome Sequencing Platform"/>
            <person name="Earl A."/>
            <person name="Ward D."/>
            <person name="Feldgarden M."/>
            <person name="Gevers D."/>
            <person name="Warren Y.A."/>
            <person name="Tyrrell K.L."/>
            <person name="Citron D.M."/>
            <person name="Goldstein E.J."/>
            <person name="Daigneault M."/>
            <person name="Allen-Vercoe E."/>
            <person name="Young S.K."/>
            <person name="Zeng Q."/>
            <person name="Gargeya S."/>
            <person name="Fitzgerald M."/>
            <person name="Haas B."/>
            <person name="Abouelleil A."/>
            <person name="Alvarado L."/>
            <person name="Arachchi H.M."/>
            <person name="Berlin A."/>
            <person name="Brown A."/>
            <person name="Chapman S.B."/>
            <person name="Chen Z."/>
            <person name="Dunbar C."/>
            <person name="Freedman E."/>
            <person name="Gearin G."/>
            <person name="Gellesch M."/>
            <person name="Goldberg J."/>
            <person name="Griggs A."/>
            <person name="Gujja S."/>
            <person name="Heilman E.R."/>
            <person name="Heiman D."/>
            <person name="Howarth C."/>
            <person name="Larson L."/>
            <person name="Lui A."/>
            <person name="MacDonald P.J."/>
            <person name="Mehta T."/>
            <person name="Montmayeur A."/>
            <person name="Murphy C."/>
            <person name="Neiman D."/>
            <person name="Pearson M."/>
            <person name="Priest M."/>
            <person name="Roberts A."/>
            <person name="Saif S."/>
            <person name="Shea T."/>
            <person name="Shenoy N."/>
            <person name="Sisk P."/>
            <person name="Stolte C."/>
            <person name="Sykes S."/>
            <person name="White J."/>
            <person name="Yandava C."/>
            <person name="Wortman J."/>
            <person name="Nusbaum C."/>
            <person name="Birren B."/>
        </authorList>
    </citation>
    <scope>NUCLEOTIDE SEQUENCE [LARGE SCALE GENOMIC DNA]</scope>
    <source>
        <strain evidence="5 6">WAL-19142</strain>
    </source>
</reference>
<dbReference type="PANTHER" id="PTHR30349">
    <property type="entry name" value="PHAGE INTEGRASE-RELATED"/>
    <property type="match status" value="1"/>
</dbReference>
<keyword evidence="3" id="KW-0233">DNA recombination</keyword>
<dbReference type="Pfam" id="PF00589">
    <property type="entry name" value="Phage_integrase"/>
    <property type="match status" value="1"/>
</dbReference>
<dbReference type="InterPro" id="IPR002104">
    <property type="entry name" value="Integrase_catalytic"/>
</dbReference>
<dbReference type="Gene3D" id="1.10.443.10">
    <property type="entry name" value="Intergrase catalytic core"/>
    <property type="match status" value="1"/>
</dbReference>
<dbReference type="PATRIC" id="fig|742734.4.peg.6003"/>
<gene>
    <name evidence="5" type="ORF">HMPREF9470_05604</name>
</gene>
<sequence length="318" mass="36716">MTEFSSAFGDRISSFLDYRTARGFKRETHLRHLIKFDRWCMQAHPEQTLLSRKLVLDWICDASASNYDVAQRVASIRQFARYLCAIGEEAYILPEKYAPIKSKATAYIFTDIELTALFRAIDQLPPTKKEPFLNETAPVLFRLIYTCGLRPNEGRELLVQNVNLETGEILITHTKRNKERFVVMSDDMLELARKYAQQRKIFCGESPYFSPSANSGALAAETVHSAFNKAWSHADLSGKYPRKVRVYDLRHRFASACLNRWLDNGENLMAMLPFLREYMGHNSLSETAYYIHVLPENIIKSSAIDWEKFNAMFPEVTE</sequence>
<proteinExistence type="inferred from homology"/>
<dbReference type="PROSITE" id="PS51898">
    <property type="entry name" value="TYR_RECOMBINASE"/>
    <property type="match status" value="1"/>
</dbReference>
<dbReference type="InterPro" id="IPR013762">
    <property type="entry name" value="Integrase-like_cat_sf"/>
</dbReference>
<evidence type="ECO:0000256" key="1">
    <source>
        <dbReference type="ARBA" id="ARBA00008857"/>
    </source>
</evidence>
<dbReference type="GO" id="GO:0015074">
    <property type="term" value="P:DNA integration"/>
    <property type="evidence" value="ECO:0007669"/>
    <property type="project" value="InterPro"/>
</dbReference>
<dbReference type="OrthoDB" id="9766545at2"/>
<dbReference type="PANTHER" id="PTHR30349:SF41">
    <property type="entry name" value="INTEGRASE_RECOMBINASE PROTEIN MJ0367-RELATED"/>
    <property type="match status" value="1"/>
</dbReference>
<feature type="domain" description="Tyr recombinase" evidence="4">
    <location>
        <begin position="103"/>
        <end position="303"/>
    </location>
</feature>
<organism evidence="5 6">
    <name type="scientific">[Clostridium] citroniae WAL-19142</name>
    <dbReference type="NCBI Taxonomy" id="742734"/>
    <lineage>
        <taxon>Bacteria</taxon>
        <taxon>Bacillati</taxon>
        <taxon>Bacillota</taxon>
        <taxon>Clostridia</taxon>
        <taxon>Lachnospirales</taxon>
        <taxon>Lachnospiraceae</taxon>
        <taxon>Enterocloster</taxon>
    </lineage>
</organism>
<dbReference type="SUPFAM" id="SSF56349">
    <property type="entry name" value="DNA breaking-rejoining enzymes"/>
    <property type="match status" value="1"/>
</dbReference>
<dbReference type="GeneID" id="93166649"/>
<evidence type="ECO:0000256" key="2">
    <source>
        <dbReference type="ARBA" id="ARBA00023125"/>
    </source>
</evidence>
<comment type="similarity">
    <text evidence="1">Belongs to the 'phage' integrase family.</text>
</comment>
<evidence type="ECO:0000313" key="6">
    <source>
        <dbReference type="Proteomes" id="UP000037392"/>
    </source>
</evidence>